<comment type="caution">
    <text evidence="1">The sequence shown here is derived from an EMBL/GenBank/DDBJ whole genome shotgun (WGS) entry which is preliminary data.</text>
</comment>
<organism evidence="1 2">
    <name type="scientific">Pseudonocardia abyssalis</name>
    <dbReference type="NCBI Taxonomy" id="2792008"/>
    <lineage>
        <taxon>Bacteria</taxon>
        <taxon>Bacillati</taxon>
        <taxon>Actinomycetota</taxon>
        <taxon>Actinomycetes</taxon>
        <taxon>Pseudonocardiales</taxon>
        <taxon>Pseudonocardiaceae</taxon>
        <taxon>Pseudonocardia</taxon>
    </lineage>
</organism>
<gene>
    <name evidence="1" type="ORF">I4I81_12380</name>
</gene>
<name>A0ABS6US93_9PSEU</name>
<accession>A0ABS6US93</accession>
<evidence type="ECO:0000313" key="2">
    <source>
        <dbReference type="Proteomes" id="UP000694287"/>
    </source>
</evidence>
<dbReference type="Proteomes" id="UP000694287">
    <property type="component" value="Unassembled WGS sequence"/>
</dbReference>
<proteinExistence type="predicted"/>
<protein>
    <recommendedName>
        <fullName evidence="3">Thioredoxin-like fold domain-containing protein</fullName>
    </recommendedName>
</protein>
<evidence type="ECO:0008006" key="3">
    <source>
        <dbReference type="Google" id="ProtNLM"/>
    </source>
</evidence>
<sequence>MRAQDPLRVVVSAGCAACRRARELVEAIRRLRPAQPIEVIDLDDRDAEVPAGVVGTPTFLIGREIVSIGNPCLGLLLDTLDAVESADGPC</sequence>
<keyword evidence="2" id="KW-1185">Reference proteome</keyword>
<dbReference type="EMBL" id="JADQDK010000001">
    <property type="protein sequence ID" value="MBW0135047.1"/>
    <property type="molecule type" value="Genomic_DNA"/>
</dbReference>
<reference evidence="1 2" key="1">
    <citation type="submission" date="2020-11" db="EMBL/GenBank/DDBJ databases">
        <title>Pseudonocardia abyssalis sp. nov. and Pseudonocardia oceani sp. nov., description and phylogenomic analysis of two novel actinomycetes isolated from the deep Southern Ocean.</title>
        <authorList>
            <person name="Parra J."/>
        </authorList>
    </citation>
    <scope>NUCLEOTIDE SEQUENCE [LARGE SCALE GENOMIC DNA]</scope>
    <source>
        <strain evidence="1 2">KRD-168</strain>
    </source>
</reference>
<evidence type="ECO:0000313" key="1">
    <source>
        <dbReference type="EMBL" id="MBW0135047.1"/>
    </source>
</evidence>